<dbReference type="STRING" id="1802274.A3J58_00155"/>
<feature type="region of interest" description="Disordered" evidence="1">
    <location>
        <begin position="32"/>
        <end position="66"/>
    </location>
</feature>
<evidence type="ECO:0000313" key="3">
    <source>
        <dbReference type="Proteomes" id="UP000178510"/>
    </source>
</evidence>
<organism evidence="2 3">
    <name type="scientific">Candidatus Sungbacteria bacterium RIFCSPHIGHO2_02_FULL_52_23</name>
    <dbReference type="NCBI Taxonomy" id="1802274"/>
    <lineage>
        <taxon>Bacteria</taxon>
        <taxon>Candidatus Sungiibacteriota</taxon>
    </lineage>
</organism>
<comment type="caution">
    <text evidence="2">The sequence shown here is derived from an EMBL/GenBank/DDBJ whole genome shotgun (WGS) entry which is preliminary data.</text>
</comment>
<reference evidence="2 3" key="1">
    <citation type="journal article" date="2016" name="Nat. Commun.">
        <title>Thousands of microbial genomes shed light on interconnected biogeochemical processes in an aquifer system.</title>
        <authorList>
            <person name="Anantharaman K."/>
            <person name="Brown C.T."/>
            <person name="Hug L.A."/>
            <person name="Sharon I."/>
            <person name="Castelle C.J."/>
            <person name="Probst A.J."/>
            <person name="Thomas B.C."/>
            <person name="Singh A."/>
            <person name="Wilkins M.J."/>
            <person name="Karaoz U."/>
            <person name="Brodie E.L."/>
            <person name="Williams K.H."/>
            <person name="Hubbard S.S."/>
            <person name="Banfield J.F."/>
        </authorList>
    </citation>
    <scope>NUCLEOTIDE SEQUENCE [LARGE SCALE GENOMIC DNA]</scope>
</reference>
<accession>A0A1G2KWA7</accession>
<feature type="compositionally biased region" description="Basic and acidic residues" evidence="1">
    <location>
        <begin position="51"/>
        <end position="66"/>
    </location>
</feature>
<gene>
    <name evidence="2" type="ORF">A3J58_00155</name>
</gene>
<sequence length="88" mass="9801">MYRLIAAFLLGLVVGAGALYYFGASSFEEMNWPGPAENTRESIEDTQEPLENTRKPKPIEDGCPDGMRRHFNEMTGGQDCVPDDYIGI</sequence>
<name>A0A1G2KWA7_9BACT</name>
<dbReference type="Proteomes" id="UP000178510">
    <property type="component" value="Unassembled WGS sequence"/>
</dbReference>
<protein>
    <submittedName>
        <fullName evidence="2">Uncharacterized protein</fullName>
    </submittedName>
</protein>
<evidence type="ECO:0000256" key="1">
    <source>
        <dbReference type="SAM" id="MobiDB-lite"/>
    </source>
</evidence>
<dbReference type="EMBL" id="MHQM01000021">
    <property type="protein sequence ID" value="OHA03727.1"/>
    <property type="molecule type" value="Genomic_DNA"/>
</dbReference>
<dbReference type="AlphaFoldDB" id="A0A1G2KWA7"/>
<proteinExistence type="predicted"/>
<evidence type="ECO:0000313" key="2">
    <source>
        <dbReference type="EMBL" id="OHA03727.1"/>
    </source>
</evidence>